<reference evidence="2" key="1">
    <citation type="submission" date="2021-02" db="EMBL/GenBank/DDBJ databases">
        <title>The CRISPR/cas machinery reduction and long-range gene transfer in the hot spring cyanobacterium Synechococcus.</title>
        <authorList>
            <person name="Dvorak P."/>
            <person name="Jahodarova E."/>
            <person name="Hasler P."/>
            <person name="Poulickova A."/>
        </authorList>
    </citation>
    <scope>NUCLEOTIDE SEQUENCE</scope>
    <source>
        <strain evidence="2">Rupite</strain>
    </source>
</reference>
<dbReference type="RefSeq" id="WP_244350905.1">
    <property type="nucleotide sequence ID" value="NZ_JAFIRA010000029.1"/>
</dbReference>
<dbReference type="EMBL" id="JAFIRA010000029">
    <property type="protein sequence ID" value="MCJ2543499.1"/>
    <property type="molecule type" value="Genomic_DNA"/>
</dbReference>
<protein>
    <submittedName>
        <fullName evidence="2">Uncharacterized protein</fullName>
    </submittedName>
</protein>
<feature type="compositionally biased region" description="Basic and acidic residues" evidence="1">
    <location>
        <begin position="1"/>
        <end position="27"/>
    </location>
</feature>
<evidence type="ECO:0000256" key="1">
    <source>
        <dbReference type="SAM" id="MobiDB-lite"/>
    </source>
</evidence>
<sequence length="127" mass="14411">MPIDSRTRKSRESTSSRPRDRRRESVKGSKAAVPTTSLSLPQLIQENAVLQSRSQLLLMYSDFQTEMPNDGKTGIGTWLQSRLKEHGMPSLMRFGPRSRPQVFRRDEFSEWIKLALGPVSPTSDAVH</sequence>
<organism evidence="2 3">
    <name type="scientific">Thermostichus vulcanus str. 'Rupite'</name>
    <dbReference type="NCBI Taxonomy" id="2813851"/>
    <lineage>
        <taxon>Bacteria</taxon>
        <taxon>Bacillati</taxon>
        <taxon>Cyanobacteriota</taxon>
        <taxon>Cyanophyceae</taxon>
        <taxon>Thermostichales</taxon>
        <taxon>Thermostichaceae</taxon>
        <taxon>Thermostichus</taxon>
    </lineage>
</organism>
<dbReference type="Proteomes" id="UP000830835">
    <property type="component" value="Unassembled WGS sequence"/>
</dbReference>
<keyword evidence="3" id="KW-1185">Reference proteome</keyword>
<name>A0ABT0CCH5_THEVL</name>
<comment type="caution">
    <text evidence="2">The sequence shown here is derived from an EMBL/GenBank/DDBJ whole genome shotgun (WGS) entry which is preliminary data.</text>
</comment>
<feature type="region of interest" description="Disordered" evidence="1">
    <location>
        <begin position="1"/>
        <end position="34"/>
    </location>
</feature>
<evidence type="ECO:0000313" key="3">
    <source>
        <dbReference type="Proteomes" id="UP000830835"/>
    </source>
</evidence>
<accession>A0ABT0CCH5</accession>
<evidence type="ECO:0000313" key="2">
    <source>
        <dbReference type="EMBL" id="MCJ2543499.1"/>
    </source>
</evidence>
<proteinExistence type="predicted"/>
<gene>
    <name evidence="2" type="ORF">JX360_11350</name>
</gene>